<dbReference type="STRING" id="1280949.HAD_04795"/>
<gene>
    <name evidence="1" type="ORF">HAD_04795</name>
</gene>
<evidence type="ECO:0000313" key="1">
    <source>
        <dbReference type="EMBL" id="KCZ84972.1"/>
    </source>
</evidence>
<proteinExistence type="predicted"/>
<keyword evidence="2" id="KW-1185">Reference proteome</keyword>
<reference evidence="1 2" key="1">
    <citation type="journal article" date="2014" name="Antonie Van Leeuwenhoek">
        <title>Hyphomonas beringensis sp. nov. and Hyphomonas chukchiensis sp. nov., isolated from surface seawater of the Bering Sea and Chukchi Sea.</title>
        <authorList>
            <person name="Li C."/>
            <person name="Lai Q."/>
            <person name="Li G."/>
            <person name="Dong C."/>
            <person name="Wang J."/>
            <person name="Liao Y."/>
            <person name="Shao Z."/>
        </authorList>
    </citation>
    <scope>NUCLEOTIDE SEQUENCE [LARGE SCALE GENOMIC DNA]</scope>
    <source>
        <strain evidence="1 2">MHS-3</strain>
    </source>
</reference>
<accession>A0A069E4K7</accession>
<dbReference type="eggNOG" id="ENOG503313W">
    <property type="taxonomic scope" value="Bacteria"/>
</dbReference>
<name>A0A069E4K7_9PROT</name>
<dbReference type="AlphaFoldDB" id="A0A069E4K7"/>
<organism evidence="1 2">
    <name type="scientific">Hyphomonas adhaerens MHS-3</name>
    <dbReference type="NCBI Taxonomy" id="1280949"/>
    <lineage>
        <taxon>Bacteria</taxon>
        <taxon>Pseudomonadati</taxon>
        <taxon>Pseudomonadota</taxon>
        <taxon>Alphaproteobacteria</taxon>
        <taxon>Hyphomonadales</taxon>
        <taxon>Hyphomonadaceae</taxon>
        <taxon>Hyphomonas</taxon>
    </lineage>
</organism>
<dbReference type="EMBL" id="ARYH01000001">
    <property type="protein sequence ID" value="KCZ84972.1"/>
    <property type="molecule type" value="Genomic_DNA"/>
</dbReference>
<evidence type="ECO:0008006" key="3">
    <source>
        <dbReference type="Google" id="ProtNLM"/>
    </source>
</evidence>
<evidence type="ECO:0000313" key="2">
    <source>
        <dbReference type="Proteomes" id="UP000027446"/>
    </source>
</evidence>
<dbReference type="PATRIC" id="fig|1280949.3.peg.977"/>
<comment type="caution">
    <text evidence="1">The sequence shown here is derived from an EMBL/GenBank/DDBJ whole genome shotgun (WGS) entry which is preliminary data.</text>
</comment>
<dbReference type="Proteomes" id="UP000027446">
    <property type="component" value="Unassembled WGS sequence"/>
</dbReference>
<sequence>MQVLLLLFGILVAIGVWSWRLRMAREGLREAGKLAQAAINMPRKLAFRYRSGKGGLSLIEDPREAAAIMMMEVARARGGPLTENQTAAIDREIMHHFEFGQEEADALTAHAAWATNSAPPPAETMRKLSQLIVSSSVLGPKEIVDLDAMLVSVSEAEGLPTRDQLALLQVYRDKAGLKT</sequence>
<protein>
    <recommendedName>
        <fullName evidence="3">Co-chaperone DjlA N-terminal domain-containing protein</fullName>
    </recommendedName>
</protein>